<reference evidence="11 12" key="1">
    <citation type="submission" date="2018-12" db="EMBL/GenBank/DDBJ databases">
        <title>Complete genome sequence of Haloplanus rallus MBLA0036.</title>
        <authorList>
            <person name="Nam Y.-d."/>
            <person name="Kang J."/>
            <person name="Chung W.-H."/>
            <person name="Park Y.S."/>
        </authorList>
    </citation>
    <scope>NUCLEOTIDE SEQUENCE [LARGE SCALE GENOMIC DNA]</scope>
    <source>
        <strain evidence="11 12">MBLA0036</strain>
    </source>
</reference>
<dbReference type="PANTHER" id="PTHR43289">
    <property type="entry name" value="MITOGEN-ACTIVATED PROTEIN KINASE KINASE KINASE 20-RELATED"/>
    <property type="match status" value="1"/>
</dbReference>
<keyword evidence="6" id="KW-0067">ATP-binding</keyword>
<evidence type="ECO:0000256" key="1">
    <source>
        <dbReference type="ARBA" id="ARBA00022448"/>
    </source>
</evidence>
<evidence type="ECO:0000256" key="5">
    <source>
        <dbReference type="ARBA" id="ARBA00022777"/>
    </source>
</evidence>
<evidence type="ECO:0000313" key="11">
    <source>
        <dbReference type="EMBL" id="QGX93984.1"/>
    </source>
</evidence>
<dbReference type="SUPFAM" id="SSF56112">
    <property type="entry name" value="Protein kinase-like (PK-like)"/>
    <property type="match status" value="1"/>
</dbReference>
<dbReference type="Gene3D" id="1.10.510.10">
    <property type="entry name" value="Transferase(Phosphotransferase) domain 1"/>
    <property type="match status" value="1"/>
</dbReference>
<dbReference type="GO" id="GO:0005524">
    <property type="term" value="F:ATP binding"/>
    <property type="evidence" value="ECO:0007669"/>
    <property type="project" value="UniProtKB-KW"/>
</dbReference>
<dbReference type="InterPro" id="IPR000923">
    <property type="entry name" value="BlueCu_1"/>
</dbReference>
<dbReference type="SUPFAM" id="SSF49503">
    <property type="entry name" value="Cupredoxins"/>
    <property type="match status" value="1"/>
</dbReference>
<dbReference type="GO" id="GO:0005507">
    <property type="term" value="F:copper ion binding"/>
    <property type="evidence" value="ECO:0007669"/>
    <property type="project" value="InterPro"/>
</dbReference>
<feature type="domain" description="Protein kinase" evidence="10">
    <location>
        <begin position="27"/>
        <end position="290"/>
    </location>
</feature>
<organism evidence="11 12">
    <name type="scientific">Haloplanus rallus</name>
    <dbReference type="NCBI Taxonomy" id="1816183"/>
    <lineage>
        <taxon>Archaea</taxon>
        <taxon>Methanobacteriati</taxon>
        <taxon>Methanobacteriota</taxon>
        <taxon>Stenosarchaea group</taxon>
        <taxon>Halobacteria</taxon>
        <taxon>Halobacteriales</taxon>
        <taxon>Haloferacaceae</taxon>
        <taxon>Haloplanus</taxon>
    </lineage>
</organism>
<accession>A0A6B9F6K4</accession>
<evidence type="ECO:0000256" key="2">
    <source>
        <dbReference type="ARBA" id="ARBA00022679"/>
    </source>
</evidence>
<evidence type="ECO:0000256" key="8">
    <source>
        <dbReference type="ARBA" id="ARBA00023008"/>
    </source>
</evidence>
<feature type="compositionally biased region" description="Low complexity" evidence="9">
    <location>
        <begin position="398"/>
        <end position="419"/>
    </location>
</feature>
<evidence type="ECO:0000259" key="10">
    <source>
        <dbReference type="PROSITE" id="PS50011"/>
    </source>
</evidence>
<proteinExistence type="predicted"/>
<feature type="region of interest" description="Disordered" evidence="9">
    <location>
        <begin position="375"/>
        <end position="435"/>
    </location>
</feature>
<dbReference type="GO" id="GO:0004674">
    <property type="term" value="F:protein serine/threonine kinase activity"/>
    <property type="evidence" value="ECO:0007669"/>
    <property type="project" value="TreeGrafter"/>
</dbReference>
<evidence type="ECO:0000256" key="4">
    <source>
        <dbReference type="ARBA" id="ARBA00022741"/>
    </source>
</evidence>
<dbReference type="AlphaFoldDB" id="A0A6B9F6K4"/>
<dbReference type="CDD" id="cd14014">
    <property type="entry name" value="STKc_PknB_like"/>
    <property type="match status" value="1"/>
</dbReference>
<evidence type="ECO:0000256" key="3">
    <source>
        <dbReference type="ARBA" id="ARBA00022723"/>
    </source>
</evidence>
<dbReference type="Pfam" id="PF00127">
    <property type="entry name" value="Copper-bind"/>
    <property type="match status" value="1"/>
</dbReference>
<dbReference type="SMART" id="SM00220">
    <property type="entry name" value="S_TKc"/>
    <property type="match status" value="1"/>
</dbReference>
<protein>
    <recommendedName>
        <fullName evidence="10">Protein kinase domain-containing protein</fullName>
    </recommendedName>
</protein>
<dbReference type="EMBL" id="CP034345">
    <property type="protein sequence ID" value="QGX93984.1"/>
    <property type="molecule type" value="Genomic_DNA"/>
</dbReference>
<gene>
    <name evidence="11" type="ORF">EI982_03910</name>
</gene>
<dbReference type="PROSITE" id="PS00196">
    <property type="entry name" value="COPPER_BLUE"/>
    <property type="match status" value="1"/>
</dbReference>
<keyword evidence="8" id="KW-0186">Copper</keyword>
<dbReference type="OrthoDB" id="186995at2157"/>
<dbReference type="Gene3D" id="3.30.200.20">
    <property type="entry name" value="Phosphorylase Kinase, domain 1"/>
    <property type="match status" value="1"/>
</dbReference>
<dbReference type="PANTHER" id="PTHR43289:SF6">
    <property type="entry name" value="SERINE_THREONINE-PROTEIN KINASE NEKL-3"/>
    <property type="match status" value="1"/>
</dbReference>
<dbReference type="Gene3D" id="2.60.40.420">
    <property type="entry name" value="Cupredoxins - blue copper proteins"/>
    <property type="match status" value="1"/>
</dbReference>
<evidence type="ECO:0000256" key="6">
    <source>
        <dbReference type="ARBA" id="ARBA00022840"/>
    </source>
</evidence>
<keyword evidence="5" id="KW-0418">Kinase</keyword>
<dbReference type="InterPro" id="IPR011009">
    <property type="entry name" value="Kinase-like_dom_sf"/>
</dbReference>
<dbReference type="Pfam" id="PF00069">
    <property type="entry name" value="Pkinase"/>
    <property type="match status" value="1"/>
</dbReference>
<dbReference type="Proteomes" id="UP000428325">
    <property type="component" value="Chromosome"/>
</dbReference>
<keyword evidence="1" id="KW-0813">Transport</keyword>
<keyword evidence="3" id="KW-0479">Metal-binding</keyword>
<keyword evidence="2" id="KW-0808">Transferase</keyword>
<dbReference type="PROSITE" id="PS50011">
    <property type="entry name" value="PROTEIN_KINASE_DOM"/>
    <property type="match status" value="1"/>
</dbReference>
<dbReference type="InterPro" id="IPR000719">
    <property type="entry name" value="Prot_kinase_dom"/>
</dbReference>
<evidence type="ECO:0000256" key="9">
    <source>
        <dbReference type="SAM" id="MobiDB-lite"/>
    </source>
</evidence>
<dbReference type="InterPro" id="IPR008271">
    <property type="entry name" value="Ser/Thr_kinase_AS"/>
</dbReference>
<dbReference type="GO" id="GO:0009055">
    <property type="term" value="F:electron transfer activity"/>
    <property type="evidence" value="ECO:0007669"/>
    <property type="project" value="InterPro"/>
</dbReference>
<keyword evidence="12" id="KW-1185">Reference proteome</keyword>
<evidence type="ECO:0000313" key="12">
    <source>
        <dbReference type="Proteomes" id="UP000428325"/>
    </source>
</evidence>
<sequence length="530" mass="55819">MVGPDQHERIPAAVSPLSIADFDYEALTIGERIGTGGDADVYLATVVRDGTEFPVAVKQPRFEGTLHRRVVEAFEAEAETWARLDDHDNVVSVYAWGTDPLPWMALEYMDGGTLDARLGAEDPAEALWLAGRIAEGVRHGHRHGVAHLDLKPTNVLLRETPPETWPYPKVSDWGLAKLLLDHSNSVEGFSPAYAAPEQFDADEYGGTDDITDIYQLGAVVYALLTGEPPFTGSSAAVMRGVLQERPVPPSERRPSLPPAVDEVVMTALAKRKADRYDGVLPMRNELDRLFEATVADTSGSVAGATAGAAADPFETAARANQHGGGAERTETGVSSESKSSENESEGGGFVTRRRVLGVLGVGVVGAGGWLTRAELGDDRSGAAGVPAEDTATPPPPTRTATDTPEPTSTATATATSTPAGEADATITVGPGGSLQFEPETTAVSQGDTVEFVFDSGGHNVSGHPDAASQVELPEGAEPFASYDTSAADVNHVSLNEAGTTYRHTFEVTGQYTYVCVPHVSSGMVGNLTVR</sequence>
<dbReference type="InterPro" id="IPR008972">
    <property type="entry name" value="Cupredoxin"/>
</dbReference>
<name>A0A6B9F6K4_9EURY</name>
<dbReference type="KEGG" id="hra:EI982_03910"/>
<keyword evidence="7" id="KW-0249">Electron transport</keyword>
<keyword evidence="4" id="KW-0547">Nucleotide-binding</keyword>
<dbReference type="InterPro" id="IPR028871">
    <property type="entry name" value="BlueCu_1_BS"/>
</dbReference>
<evidence type="ECO:0000256" key="7">
    <source>
        <dbReference type="ARBA" id="ARBA00022982"/>
    </source>
</evidence>
<dbReference type="PROSITE" id="PS00108">
    <property type="entry name" value="PROTEIN_KINASE_ST"/>
    <property type="match status" value="1"/>
</dbReference>
<feature type="region of interest" description="Disordered" evidence="9">
    <location>
        <begin position="318"/>
        <end position="348"/>
    </location>
</feature>